<evidence type="ECO:0000313" key="2">
    <source>
        <dbReference type="Proteomes" id="UP000324222"/>
    </source>
</evidence>
<organism evidence="1 2">
    <name type="scientific">Portunus trituberculatus</name>
    <name type="common">Swimming crab</name>
    <name type="synonym">Neptunus trituberculatus</name>
    <dbReference type="NCBI Taxonomy" id="210409"/>
    <lineage>
        <taxon>Eukaryota</taxon>
        <taxon>Metazoa</taxon>
        <taxon>Ecdysozoa</taxon>
        <taxon>Arthropoda</taxon>
        <taxon>Crustacea</taxon>
        <taxon>Multicrustacea</taxon>
        <taxon>Malacostraca</taxon>
        <taxon>Eumalacostraca</taxon>
        <taxon>Eucarida</taxon>
        <taxon>Decapoda</taxon>
        <taxon>Pleocyemata</taxon>
        <taxon>Brachyura</taxon>
        <taxon>Eubrachyura</taxon>
        <taxon>Portunoidea</taxon>
        <taxon>Portunidae</taxon>
        <taxon>Portuninae</taxon>
        <taxon>Portunus</taxon>
    </lineage>
</organism>
<evidence type="ECO:0000313" key="1">
    <source>
        <dbReference type="EMBL" id="MPC18528.1"/>
    </source>
</evidence>
<comment type="caution">
    <text evidence="1">The sequence shown here is derived from an EMBL/GenBank/DDBJ whole genome shotgun (WGS) entry which is preliminary data.</text>
</comment>
<keyword evidence="2" id="KW-1185">Reference proteome</keyword>
<proteinExistence type="predicted"/>
<protein>
    <submittedName>
        <fullName evidence="1">Uncharacterized protein</fullName>
    </submittedName>
</protein>
<reference evidence="1 2" key="1">
    <citation type="submission" date="2019-05" db="EMBL/GenBank/DDBJ databases">
        <title>Another draft genome of Portunus trituberculatus and its Hox gene families provides insights of decapod evolution.</title>
        <authorList>
            <person name="Jeong J.-H."/>
            <person name="Song I."/>
            <person name="Kim S."/>
            <person name="Choi T."/>
            <person name="Kim D."/>
            <person name="Ryu S."/>
            <person name="Kim W."/>
        </authorList>
    </citation>
    <scope>NUCLEOTIDE SEQUENCE [LARGE SCALE GENOMIC DNA]</scope>
    <source>
        <tissue evidence="1">Muscle</tissue>
    </source>
</reference>
<accession>A0A5B7DAY9</accession>
<name>A0A5B7DAY9_PORTR</name>
<gene>
    <name evidence="1" type="ORF">E2C01_011415</name>
</gene>
<sequence length="91" mass="10707">MVVQKIVNYQEHYEDILEKPNNLHYNLCRVVKVGAEMFDSKVQCRRPARSRECLNCSLNQRITLHSSNQPRRPFPPSPSLPGRLCYRPRNL</sequence>
<dbReference type="Proteomes" id="UP000324222">
    <property type="component" value="Unassembled WGS sequence"/>
</dbReference>
<dbReference type="AlphaFoldDB" id="A0A5B7DAY9"/>
<dbReference type="EMBL" id="VSRR010000688">
    <property type="protein sequence ID" value="MPC18528.1"/>
    <property type="molecule type" value="Genomic_DNA"/>
</dbReference>